<evidence type="ECO:0000256" key="2">
    <source>
        <dbReference type="ARBA" id="ARBA00012104"/>
    </source>
</evidence>
<evidence type="ECO:0000256" key="5">
    <source>
        <dbReference type="ARBA" id="ARBA00022777"/>
    </source>
</evidence>
<dbReference type="EC" id="2.7.1.35" evidence="2"/>
<evidence type="ECO:0000313" key="8">
    <source>
        <dbReference type="Proteomes" id="UP001165121"/>
    </source>
</evidence>
<accession>A0A9W7D1L5</accession>
<name>A0A9W7D1L5_9STRA</name>
<evidence type="ECO:0000256" key="3">
    <source>
        <dbReference type="ARBA" id="ARBA00022679"/>
    </source>
</evidence>
<dbReference type="AlphaFoldDB" id="A0A9W7D1L5"/>
<comment type="caution">
    <text evidence="7">The sequence shown here is derived from an EMBL/GenBank/DDBJ whole genome shotgun (WGS) entry which is preliminary data.</text>
</comment>
<keyword evidence="4" id="KW-0547">Nucleotide-binding</keyword>
<gene>
    <name evidence="7" type="ORF">Pfra01_002147900</name>
</gene>
<dbReference type="EMBL" id="BSXT01003089">
    <property type="protein sequence ID" value="GMF52448.1"/>
    <property type="molecule type" value="Genomic_DNA"/>
</dbReference>
<evidence type="ECO:0000256" key="6">
    <source>
        <dbReference type="ARBA" id="ARBA00022840"/>
    </source>
</evidence>
<sequence>MELRTVKDAMRACKKLHTLGPKVVVISSFQEAAEGETPNELIVIGSKVVASGINGGEPRCEQYEVRFPWIDSYYTGTGDLFAALLLAWLYRFPNDFKRALENVISTIQDVLRITLKLGGKDCDLKLIQSRHVIANPIVRYFAKPLSVPVLYVLVDFDILLGTTTGSEGKVDDIPADVVIKRRELLETLVLLVGQKNVRIATSYSVPSTEALLEQVSKNGVAFKAVSWADMTKALPADGRIETRNCETLVVSESVSLAEQASRALYQVLPSSVSDEAVTSYIKEHNTQCLLA</sequence>
<dbReference type="Proteomes" id="UP001165121">
    <property type="component" value="Unassembled WGS sequence"/>
</dbReference>
<dbReference type="OrthoDB" id="3689at2759"/>
<dbReference type="SUPFAM" id="SSF53613">
    <property type="entry name" value="Ribokinase-like"/>
    <property type="match status" value="1"/>
</dbReference>
<dbReference type="InterPro" id="IPR004625">
    <property type="entry name" value="PyrdxlKinase"/>
</dbReference>
<dbReference type="Gene3D" id="3.40.1190.20">
    <property type="match status" value="1"/>
</dbReference>
<keyword evidence="5" id="KW-0418">Kinase</keyword>
<dbReference type="GO" id="GO:0009443">
    <property type="term" value="P:pyridoxal 5'-phosphate salvage"/>
    <property type="evidence" value="ECO:0007669"/>
    <property type="project" value="InterPro"/>
</dbReference>
<dbReference type="GO" id="GO:0005829">
    <property type="term" value="C:cytosol"/>
    <property type="evidence" value="ECO:0007669"/>
    <property type="project" value="TreeGrafter"/>
</dbReference>
<dbReference type="PANTHER" id="PTHR10534:SF2">
    <property type="entry name" value="PYRIDOXAL KINASE"/>
    <property type="match status" value="1"/>
</dbReference>
<reference evidence="7" key="1">
    <citation type="submission" date="2023-04" db="EMBL/GenBank/DDBJ databases">
        <title>Phytophthora fragariaefolia NBRC 109709.</title>
        <authorList>
            <person name="Ichikawa N."/>
            <person name="Sato H."/>
            <person name="Tonouchi N."/>
        </authorList>
    </citation>
    <scope>NUCLEOTIDE SEQUENCE</scope>
    <source>
        <strain evidence="7">NBRC 109709</strain>
    </source>
</reference>
<dbReference type="GO" id="GO:0005524">
    <property type="term" value="F:ATP binding"/>
    <property type="evidence" value="ECO:0007669"/>
    <property type="project" value="UniProtKB-KW"/>
</dbReference>
<proteinExistence type="inferred from homology"/>
<organism evidence="7 8">
    <name type="scientific">Phytophthora fragariaefolia</name>
    <dbReference type="NCBI Taxonomy" id="1490495"/>
    <lineage>
        <taxon>Eukaryota</taxon>
        <taxon>Sar</taxon>
        <taxon>Stramenopiles</taxon>
        <taxon>Oomycota</taxon>
        <taxon>Peronosporomycetes</taxon>
        <taxon>Peronosporales</taxon>
        <taxon>Peronosporaceae</taxon>
        <taxon>Phytophthora</taxon>
    </lineage>
</organism>
<dbReference type="PANTHER" id="PTHR10534">
    <property type="entry name" value="PYRIDOXAL KINASE"/>
    <property type="match status" value="1"/>
</dbReference>
<keyword evidence="3" id="KW-0808">Transferase</keyword>
<comment type="similarity">
    <text evidence="1">Belongs to the pyridoxine kinase family.</text>
</comment>
<keyword evidence="6" id="KW-0067">ATP-binding</keyword>
<evidence type="ECO:0000313" key="7">
    <source>
        <dbReference type="EMBL" id="GMF52448.1"/>
    </source>
</evidence>
<evidence type="ECO:0000256" key="4">
    <source>
        <dbReference type="ARBA" id="ARBA00022741"/>
    </source>
</evidence>
<dbReference type="InterPro" id="IPR029056">
    <property type="entry name" value="Ribokinase-like"/>
</dbReference>
<keyword evidence="8" id="KW-1185">Reference proteome</keyword>
<evidence type="ECO:0000256" key="1">
    <source>
        <dbReference type="ARBA" id="ARBA00008805"/>
    </source>
</evidence>
<protein>
    <recommendedName>
        <fullName evidence="2">pyridoxal kinase</fullName>
        <ecNumber evidence="2">2.7.1.35</ecNumber>
    </recommendedName>
</protein>
<dbReference type="GO" id="GO:0008478">
    <property type="term" value="F:pyridoxal kinase activity"/>
    <property type="evidence" value="ECO:0007669"/>
    <property type="project" value="UniProtKB-EC"/>
</dbReference>